<dbReference type="RefSeq" id="WP_204058415.1">
    <property type="nucleotide sequence ID" value="NZ_BAAAGP010000010.1"/>
</dbReference>
<evidence type="ECO:0000313" key="4">
    <source>
        <dbReference type="EMBL" id="GIH41046.1"/>
    </source>
</evidence>
<dbReference type="InterPro" id="IPR036291">
    <property type="entry name" value="NAD(P)-bd_dom_sf"/>
</dbReference>
<protein>
    <submittedName>
        <fullName evidence="4">Prephenate dehydrogenase</fullName>
    </submittedName>
</protein>
<gene>
    <name evidence="4" type="ORF">Mco01_40460</name>
</gene>
<dbReference type="PANTHER" id="PTHR21363">
    <property type="entry name" value="PREPHENATE DEHYDROGENASE"/>
    <property type="match status" value="1"/>
</dbReference>
<accession>A0ABQ4G1W7</accession>
<evidence type="ECO:0000256" key="1">
    <source>
        <dbReference type="ARBA" id="ARBA00007964"/>
    </source>
</evidence>
<reference evidence="4 5" key="1">
    <citation type="submission" date="2021-01" db="EMBL/GenBank/DDBJ databases">
        <title>Whole genome shotgun sequence of Microbispora corallina NBRC 16416.</title>
        <authorList>
            <person name="Komaki H."/>
            <person name="Tamura T."/>
        </authorList>
    </citation>
    <scope>NUCLEOTIDE SEQUENCE [LARGE SCALE GENOMIC DNA]</scope>
    <source>
        <strain evidence="4 5">NBRC 16416</strain>
    </source>
</reference>
<dbReference type="InterPro" id="IPR046826">
    <property type="entry name" value="PDH_N"/>
</dbReference>
<dbReference type="SUPFAM" id="SSF48179">
    <property type="entry name" value="6-phosphogluconate dehydrogenase C-terminal domain-like"/>
    <property type="match status" value="1"/>
</dbReference>
<dbReference type="SUPFAM" id="SSF51735">
    <property type="entry name" value="NAD(P)-binding Rossmann-fold domains"/>
    <property type="match status" value="1"/>
</dbReference>
<dbReference type="PANTHER" id="PTHR21363:SF0">
    <property type="entry name" value="PREPHENATE DEHYDROGENASE [NADP(+)]"/>
    <property type="match status" value="1"/>
</dbReference>
<dbReference type="Proteomes" id="UP000603904">
    <property type="component" value="Unassembled WGS sequence"/>
</dbReference>
<dbReference type="InterPro" id="IPR008927">
    <property type="entry name" value="6-PGluconate_DH-like_C_sf"/>
</dbReference>
<evidence type="ECO:0000256" key="2">
    <source>
        <dbReference type="ARBA" id="ARBA00023002"/>
    </source>
</evidence>
<dbReference type="Pfam" id="PF02153">
    <property type="entry name" value="PDH_N"/>
    <property type="match status" value="1"/>
</dbReference>
<dbReference type="Gene3D" id="3.40.50.720">
    <property type="entry name" value="NAD(P)-binding Rossmann-like Domain"/>
    <property type="match status" value="1"/>
</dbReference>
<name>A0ABQ4G1W7_9ACTN</name>
<organism evidence="4 5">
    <name type="scientific">Microbispora corallina</name>
    <dbReference type="NCBI Taxonomy" id="83302"/>
    <lineage>
        <taxon>Bacteria</taxon>
        <taxon>Bacillati</taxon>
        <taxon>Actinomycetota</taxon>
        <taxon>Actinomycetes</taxon>
        <taxon>Streptosporangiales</taxon>
        <taxon>Streptosporangiaceae</taxon>
        <taxon>Microbispora</taxon>
    </lineage>
</organism>
<keyword evidence="5" id="KW-1185">Reference proteome</keyword>
<comment type="caution">
    <text evidence="4">The sequence shown here is derived from an EMBL/GenBank/DDBJ whole genome shotgun (WGS) entry which is preliminary data.</text>
</comment>
<comment type="similarity">
    <text evidence="1">Belongs to the prephenate/arogenate dehydrogenase family.</text>
</comment>
<dbReference type="InterPro" id="IPR050812">
    <property type="entry name" value="Preph/Arog_dehydrog"/>
</dbReference>
<feature type="domain" description="Prephenate/arogenate dehydrogenase" evidence="3">
    <location>
        <begin position="8"/>
        <end position="290"/>
    </location>
</feature>
<evidence type="ECO:0000259" key="3">
    <source>
        <dbReference type="PROSITE" id="PS51176"/>
    </source>
</evidence>
<evidence type="ECO:0000313" key="5">
    <source>
        <dbReference type="Proteomes" id="UP000603904"/>
    </source>
</evidence>
<dbReference type="Pfam" id="PF20463">
    <property type="entry name" value="PDH_C"/>
    <property type="match status" value="1"/>
</dbReference>
<dbReference type="EMBL" id="BOOC01000018">
    <property type="protein sequence ID" value="GIH41046.1"/>
    <property type="molecule type" value="Genomic_DNA"/>
</dbReference>
<dbReference type="Gene3D" id="1.10.3660.10">
    <property type="entry name" value="6-phosphogluconate dehydrogenase C-terminal like domain"/>
    <property type="match status" value="1"/>
</dbReference>
<dbReference type="PROSITE" id="PS51176">
    <property type="entry name" value="PDH_ADH"/>
    <property type="match status" value="1"/>
</dbReference>
<dbReference type="InterPro" id="IPR003099">
    <property type="entry name" value="Prephen_DH"/>
</dbReference>
<sequence>MDAPGALRRCVVVGGAGAVGGLFADRLLRSGADVLVVDAAAPLPGRLPGARFLKGDVTAPDGGLAAEFGRADLVLLAVPEPVALTAAAGVAAAMRPGALLADTLSVKGPIVREVRARAAAVEAVALNPMFAPSLGFEGRPVAAVVVHDGPRARTLLDLVGSWGGRVVLVREDEHDRLAAATQALTHAAVLAFGLALDRLGVGVAELAAVAPPPHATLLALLARIASGTPEVYWDVQAANPQAPAAREALAAGVRDLSALVEGEGEERFAAALGSLRELLGPDLGFYRDMCARMFGGMSSYDPDALSTHVSEPSVMTER</sequence>
<proteinExistence type="inferred from homology"/>
<keyword evidence="2" id="KW-0560">Oxidoreductase</keyword>
<dbReference type="InterPro" id="IPR046825">
    <property type="entry name" value="PDH_C"/>
</dbReference>